<proteinExistence type="predicted"/>
<evidence type="ECO:0000313" key="2">
    <source>
        <dbReference type="EMBL" id="MCB8878251.1"/>
    </source>
</evidence>
<accession>A0A964E1E1</accession>
<protein>
    <submittedName>
        <fullName evidence="2">Uncharacterized protein</fullName>
    </submittedName>
</protein>
<comment type="caution">
    <text evidence="2">The sequence shown here is derived from an EMBL/GenBank/DDBJ whole genome shotgun (WGS) entry which is preliminary data.</text>
</comment>
<organism evidence="2 3">
    <name type="scientific">Acidisoma silvae</name>
    <dbReference type="NCBI Taxonomy" id="2802396"/>
    <lineage>
        <taxon>Bacteria</taxon>
        <taxon>Pseudomonadati</taxon>
        <taxon>Pseudomonadota</taxon>
        <taxon>Alphaproteobacteria</taxon>
        <taxon>Acetobacterales</taxon>
        <taxon>Acidocellaceae</taxon>
        <taxon>Acidisoma</taxon>
    </lineage>
</organism>
<dbReference type="Proteomes" id="UP000708298">
    <property type="component" value="Unassembled WGS sequence"/>
</dbReference>
<name>A0A964E1E1_9PROT</name>
<dbReference type="EMBL" id="JAESVB010000027">
    <property type="protein sequence ID" value="MCB8878251.1"/>
    <property type="molecule type" value="Genomic_DNA"/>
</dbReference>
<keyword evidence="3" id="KW-1185">Reference proteome</keyword>
<dbReference type="RefSeq" id="WP_227323897.1">
    <property type="nucleotide sequence ID" value="NZ_JAESVB010000027.1"/>
</dbReference>
<feature type="compositionally biased region" description="Basic and acidic residues" evidence="1">
    <location>
        <begin position="60"/>
        <end position="75"/>
    </location>
</feature>
<dbReference type="AlphaFoldDB" id="A0A964E1E1"/>
<gene>
    <name evidence="2" type="ORF">ASILVAE211_23930</name>
</gene>
<reference evidence="2" key="2">
    <citation type="submission" date="2021-01" db="EMBL/GenBank/DDBJ databases">
        <authorList>
            <person name="Mieszkin S."/>
            <person name="Pouder E."/>
            <person name="Alain K."/>
        </authorList>
    </citation>
    <scope>NUCLEOTIDE SEQUENCE</scope>
    <source>
        <strain evidence="2">HW T2.11</strain>
    </source>
</reference>
<feature type="region of interest" description="Disordered" evidence="1">
    <location>
        <begin position="60"/>
        <end position="96"/>
    </location>
</feature>
<reference evidence="2" key="1">
    <citation type="journal article" date="2021" name="Microorganisms">
        <title>Acidisoma silvae sp. nov. and Acidisomacellulosilytica sp. nov., Two Acidophilic Bacteria Isolated from Decaying Wood, Hydrolyzing Cellulose and Producing Poly-3-hydroxybutyrate.</title>
        <authorList>
            <person name="Mieszkin S."/>
            <person name="Pouder E."/>
            <person name="Uroz S."/>
            <person name="Simon-Colin C."/>
            <person name="Alain K."/>
        </authorList>
    </citation>
    <scope>NUCLEOTIDE SEQUENCE</scope>
    <source>
        <strain evidence="2">HW T2.11</strain>
    </source>
</reference>
<sequence>MTLSERFVGRRIDQALEKNILGWVERLRGRGVEITKAFQAVAGLVERFVDTTRCYKGKRKTESEYWRHGQRRADKGAATSDLNDILEQTGKRTPRR</sequence>
<evidence type="ECO:0000313" key="3">
    <source>
        <dbReference type="Proteomes" id="UP000708298"/>
    </source>
</evidence>
<evidence type="ECO:0000256" key="1">
    <source>
        <dbReference type="SAM" id="MobiDB-lite"/>
    </source>
</evidence>